<dbReference type="SUPFAM" id="SSF57756">
    <property type="entry name" value="Retrovirus zinc finger-like domains"/>
    <property type="match status" value="1"/>
</dbReference>
<dbReference type="PROSITE" id="PS50158">
    <property type="entry name" value="ZF_CCHC"/>
    <property type="match status" value="1"/>
</dbReference>
<feature type="domain" description="CCHC-type" evidence="3">
    <location>
        <begin position="276"/>
        <end position="292"/>
    </location>
</feature>
<protein>
    <recommendedName>
        <fullName evidence="3">CCHC-type domain-containing protein</fullName>
    </recommendedName>
</protein>
<evidence type="ECO:0000313" key="4">
    <source>
        <dbReference type="EMBL" id="RID53730.1"/>
    </source>
</evidence>
<evidence type="ECO:0000313" key="5">
    <source>
        <dbReference type="Proteomes" id="UP000264353"/>
    </source>
</evidence>
<dbReference type="PANTHER" id="PTHR31286:SF148">
    <property type="entry name" value="DUF4283 DOMAIN-CONTAINING PROTEIN"/>
    <property type="match status" value="1"/>
</dbReference>
<evidence type="ECO:0000256" key="2">
    <source>
        <dbReference type="SAM" id="MobiDB-lite"/>
    </source>
</evidence>
<dbReference type="InterPro" id="IPR036875">
    <property type="entry name" value="Znf_CCHC_sf"/>
</dbReference>
<gene>
    <name evidence="4" type="ORF">BRARA_G01107</name>
</gene>
<evidence type="ECO:0000259" key="3">
    <source>
        <dbReference type="PROSITE" id="PS50158"/>
    </source>
</evidence>
<feature type="region of interest" description="Disordered" evidence="2">
    <location>
        <begin position="465"/>
        <end position="485"/>
    </location>
</feature>
<dbReference type="AlphaFoldDB" id="A0A397YRR5"/>
<keyword evidence="1" id="KW-0863">Zinc-finger</keyword>
<reference evidence="4 5" key="1">
    <citation type="submission" date="2018-06" db="EMBL/GenBank/DDBJ databases">
        <title>WGS assembly of Brassica rapa FPsc.</title>
        <authorList>
            <person name="Bowman J."/>
            <person name="Kohchi T."/>
            <person name="Yamato K."/>
            <person name="Jenkins J."/>
            <person name="Shu S."/>
            <person name="Ishizaki K."/>
            <person name="Yamaoka S."/>
            <person name="Nishihama R."/>
            <person name="Nakamura Y."/>
            <person name="Berger F."/>
            <person name="Adam C."/>
            <person name="Aki S."/>
            <person name="Althoff F."/>
            <person name="Araki T."/>
            <person name="Arteaga-Vazquez M."/>
            <person name="Balasubrmanian S."/>
            <person name="Bauer D."/>
            <person name="Boehm C."/>
            <person name="Briginshaw L."/>
            <person name="Caballero-Perez J."/>
            <person name="Catarino B."/>
            <person name="Chen F."/>
            <person name="Chiyoda S."/>
            <person name="Chovatia M."/>
            <person name="Davies K."/>
            <person name="Delmans M."/>
            <person name="Demura T."/>
            <person name="Dierschke T."/>
            <person name="Dolan L."/>
            <person name="Dorantes-Acosta A."/>
            <person name="Eklund D."/>
            <person name="Florent S."/>
            <person name="Flores-Sandoval E."/>
            <person name="Fujiyama A."/>
            <person name="Fukuzawa H."/>
            <person name="Galik B."/>
            <person name="Grimanelli D."/>
            <person name="Grimwood J."/>
            <person name="Grossniklaus U."/>
            <person name="Hamada T."/>
            <person name="Haseloff J."/>
            <person name="Hetherington A."/>
            <person name="Higo A."/>
            <person name="Hirakawa Y."/>
            <person name="Hundley H."/>
            <person name="Ikeda Y."/>
            <person name="Inoue K."/>
            <person name="Inoue S."/>
            <person name="Ishida S."/>
            <person name="Jia Q."/>
            <person name="Kakita M."/>
            <person name="Kanazawa T."/>
            <person name="Kawai Y."/>
            <person name="Kawashima T."/>
            <person name="Kennedy M."/>
            <person name="Kinose K."/>
            <person name="Kinoshita T."/>
            <person name="Kohara Y."/>
            <person name="Koide E."/>
            <person name="Komatsu K."/>
            <person name="Kopischke S."/>
            <person name="Kubo M."/>
            <person name="Kyozuka J."/>
            <person name="Lagercrantz U."/>
            <person name="Lin S."/>
            <person name="Lindquist E."/>
            <person name="Lipzen A."/>
            <person name="Lu C."/>
            <person name="Luna E."/>
            <person name="Martienssen R."/>
            <person name="Minamino N."/>
            <person name="Mizutani M."/>
            <person name="Mizutani M."/>
            <person name="Mochizuki N."/>
            <person name="Monte I."/>
            <person name="Mosher R."/>
            <person name="Nagasaki H."/>
            <person name="Nakagami H."/>
            <person name="Naramoto S."/>
            <person name="Nishitani K."/>
            <person name="Ohtani M."/>
            <person name="Okamoto T."/>
            <person name="Okumura M."/>
            <person name="Phillips J."/>
            <person name="Pollak B."/>
            <person name="Reinders A."/>
            <person name="Roevekamp M."/>
            <person name="Sano R."/>
            <person name="Sawa S."/>
            <person name="Schmid M."/>
            <person name="Shirakawa M."/>
            <person name="Solano R."/>
            <person name="Spunde A."/>
            <person name="Suetsugu N."/>
            <person name="Sugano S."/>
            <person name="Sugiyama A."/>
            <person name="Sun R."/>
            <person name="Suzuki Y."/>
            <person name="Takenaka M."/>
            <person name="Takezawa D."/>
            <person name="Tomogane H."/>
            <person name="Tsuzuki M."/>
            <person name="Ueda T."/>
            <person name="Umeda M."/>
            <person name="Ward J."/>
            <person name="Watanabe Y."/>
            <person name="Yazaki K."/>
            <person name="Yokoyama R."/>
            <person name="Yoshitake Y."/>
            <person name="Yotsui I."/>
            <person name="Zachgo S."/>
            <person name="Schmutz J."/>
        </authorList>
    </citation>
    <scope>NUCLEOTIDE SEQUENCE [LARGE SCALE GENOMIC DNA]</scope>
    <source>
        <strain evidence="5">cv. B-3</strain>
    </source>
</reference>
<dbReference type="GO" id="GO:0003676">
    <property type="term" value="F:nucleic acid binding"/>
    <property type="evidence" value="ECO:0007669"/>
    <property type="project" value="InterPro"/>
</dbReference>
<keyword evidence="1" id="KW-0479">Metal-binding</keyword>
<feature type="region of interest" description="Disordered" evidence="2">
    <location>
        <begin position="1"/>
        <end position="51"/>
    </location>
</feature>
<dbReference type="InterPro" id="IPR001878">
    <property type="entry name" value="Znf_CCHC"/>
</dbReference>
<dbReference type="Proteomes" id="UP000264353">
    <property type="component" value="Chromosome A7"/>
</dbReference>
<dbReference type="InterPro" id="IPR025558">
    <property type="entry name" value="DUF4283"/>
</dbReference>
<dbReference type="EMBL" id="CM010634">
    <property type="protein sequence ID" value="RID53730.1"/>
    <property type="molecule type" value="Genomic_DNA"/>
</dbReference>
<feature type="compositionally biased region" description="Acidic residues" evidence="2">
    <location>
        <begin position="1"/>
        <end position="10"/>
    </location>
</feature>
<sequence length="485" mass="53100">MATKDDEGDSEAARDVEGFQIDTDTSGSLAAAPQGGAVETQSEEQRSLKGGRPLCEAQAKVSYSEALVEGSAQSVAEPVFVVKDGIAEVAVPAELLEEEDPLWKCFLVGYFMNGAPHIGSIHATVNRIWGSPGKGPKIDVQFIGKTTVLFRIVDEGVRSRILKRKFWHIAKIPLMVGVWNPETASAPPDLSAIPLWVDLMGVPGYLFSKKGLSFLARTSGKFVKLHPNTERCIRMDVARVLVEVDLTKPLPNKISFKGRDGSEVLVSICYPWLPPRCTSCSKWGHSEADCPSPNSGQQQIRVLQTKIVEDVNVELEGFPSKEVTEKSSTEIVTKLMEELESMSGKESLSGSLVNVGKDLAVSDDFVDVPSGLVSNQRRISPTHSKDKSGSNCLSPNGFQALQDIREEGEIEDEEMEEEGKNLEEEIYADDITKKTSVVVHSQGTTQRSRGKNLRRAIVNSRDLVQAVTQQQKGQQNSKKASLRKH</sequence>
<dbReference type="InterPro" id="IPR040256">
    <property type="entry name" value="At4g02000-like"/>
</dbReference>
<feature type="region of interest" description="Disordered" evidence="2">
    <location>
        <begin position="376"/>
        <end position="397"/>
    </location>
</feature>
<accession>A0A397YRR5</accession>
<proteinExistence type="predicted"/>
<name>A0A397YRR5_BRACM</name>
<dbReference type="PANTHER" id="PTHR31286">
    <property type="entry name" value="GLYCINE-RICH CELL WALL STRUCTURAL PROTEIN 1.8-LIKE"/>
    <property type="match status" value="1"/>
</dbReference>
<organism evidence="4 5">
    <name type="scientific">Brassica campestris</name>
    <name type="common">Field mustard</name>
    <dbReference type="NCBI Taxonomy" id="3711"/>
    <lineage>
        <taxon>Eukaryota</taxon>
        <taxon>Viridiplantae</taxon>
        <taxon>Streptophyta</taxon>
        <taxon>Embryophyta</taxon>
        <taxon>Tracheophyta</taxon>
        <taxon>Spermatophyta</taxon>
        <taxon>Magnoliopsida</taxon>
        <taxon>eudicotyledons</taxon>
        <taxon>Gunneridae</taxon>
        <taxon>Pentapetalae</taxon>
        <taxon>rosids</taxon>
        <taxon>malvids</taxon>
        <taxon>Brassicales</taxon>
        <taxon>Brassicaceae</taxon>
        <taxon>Brassiceae</taxon>
        <taxon>Brassica</taxon>
    </lineage>
</organism>
<evidence type="ECO:0000256" key="1">
    <source>
        <dbReference type="PROSITE-ProRule" id="PRU00047"/>
    </source>
</evidence>
<dbReference type="GO" id="GO:0008270">
    <property type="term" value="F:zinc ion binding"/>
    <property type="evidence" value="ECO:0007669"/>
    <property type="project" value="UniProtKB-KW"/>
</dbReference>
<feature type="compositionally biased region" description="Low complexity" evidence="2">
    <location>
        <begin position="465"/>
        <end position="475"/>
    </location>
</feature>
<dbReference type="Pfam" id="PF14111">
    <property type="entry name" value="DUF4283"/>
    <property type="match status" value="1"/>
</dbReference>
<keyword evidence="1" id="KW-0862">Zinc</keyword>